<feature type="transmembrane region" description="Helical" evidence="1">
    <location>
        <begin position="111"/>
        <end position="126"/>
    </location>
</feature>
<dbReference type="PANTHER" id="PTHR30590">
    <property type="entry name" value="INNER MEMBRANE PROTEIN"/>
    <property type="match status" value="1"/>
</dbReference>
<dbReference type="InterPro" id="IPR052529">
    <property type="entry name" value="Bact_Transport_Assoc"/>
</dbReference>
<dbReference type="PANTHER" id="PTHR30590:SF2">
    <property type="entry name" value="INNER MEMBRANE PROTEIN"/>
    <property type="match status" value="1"/>
</dbReference>
<protein>
    <recommendedName>
        <fullName evidence="2">DUF418 domain-containing protein</fullName>
    </recommendedName>
</protein>
<keyword evidence="1" id="KW-0472">Membrane</keyword>
<feature type="domain" description="DUF418" evidence="2">
    <location>
        <begin position="223"/>
        <end position="376"/>
    </location>
</feature>
<evidence type="ECO:0000313" key="4">
    <source>
        <dbReference type="Proteomes" id="UP000027822"/>
    </source>
</evidence>
<organism evidence="3 4">
    <name type="scientific">Bacillus manliponensis</name>
    <dbReference type="NCBI Taxonomy" id="574376"/>
    <lineage>
        <taxon>Bacteria</taxon>
        <taxon>Bacillati</taxon>
        <taxon>Bacillota</taxon>
        <taxon>Bacilli</taxon>
        <taxon>Bacillales</taxon>
        <taxon>Bacillaceae</taxon>
        <taxon>Bacillus</taxon>
        <taxon>Bacillus cereus group</taxon>
    </lineage>
</organism>
<dbReference type="eggNOG" id="COG2311">
    <property type="taxonomic scope" value="Bacteria"/>
</dbReference>
<accession>A0A073K412</accession>
<gene>
    <name evidence="3" type="ORF">BAMA_00255</name>
</gene>
<dbReference type="OrthoDB" id="9807744at2"/>
<evidence type="ECO:0000256" key="1">
    <source>
        <dbReference type="SAM" id="Phobius"/>
    </source>
</evidence>
<name>A0A073K412_9BACI</name>
<reference evidence="3 4" key="1">
    <citation type="submission" date="2014-06" db="EMBL/GenBank/DDBJ databases">
        <title>Draft genome sequence of Bacillus manliponensis JCM 15802 (MCCC 1A00708).</title>
        <authorList>
            <person name="Lai Q."/>
            <person name="Liu Y."/>
            <person name="Shao Z."/>
        </authorList>
    </citation>
    <scope>NUCLEOTIDE SEQUENCE [LARGE SCALE GENOMIC DNA]</scope>
    <source>
        <strain evidence="3 4">JCM 15802</strain>
    </source>
</reference>
<feature type="transmembrane region" description="Helical" evidence="1">
    <location>
        <begin position="308"/>
        <end position="328"/>
    </location>
</feature>
<feature type="transmembrane region" description="Helical" evidence="1">
    <location>
        <begin position="271"/>
        <end position="288"/>
    </location>
</feature>
<keyword evidence="1" id="KW-0812">Transmembrane</keyword>
<feature type="transmembrane region" description="Helical" evidence="1">
    <location>
        <begin position="205"/>
        <end position="222"/>
    </location>
</feature>
<dbReference type="EMBL" id="JOTN01000001">
    <property type="protein sequence ID" value="KEK21240.1"/>
    <property type="molecule type" value="Genomic_DNA"/>
</dbReference>
<comment type="caution">
    <text evidence="3">The sequence shown here is derived from an EMBL/GenBank/DDBJ whole genome shotgun (WGS) entry which is preliminary data.</text>
</comment>
<keyword evidence="4" id="KW-1185">Reference proteome</keyword>
<dbReference type="Proteomes" id="UP000027822">
    <property type="component" value="Unassembled WGS sequence"/>
</dbReference>
<keyword evidence="1" id="KW-1133">Transmembrane helix</keyword>
<feature type="transmembrane region" description="Helical" evidence="1">
    <location>
        <begin position="334"/>
        <end position="357"/>
    </location>
</feature>
<feature type="transmembrane region" description="Helical" evidence="1">
    <location>
        <begin position="85"/>
        <end position="105"/>
    </location>
</feature>
<proteinExistence type="predicted"/>
<dbReference type="AlphaFoldDB" id="A0A073K412"/>
<feature type="transmembrane region" description="Helical" evidence="1">
    <location>
        <begin position="133"/>
        <end position="151"/>
    </location>
</feature>
<feature type="transmembrane region" description="Helical" evidence="1">
    <location>
        <begin position="49"/>
        <end position="73"/>
    </location>
</feature>
<sequence length="385" mass="45444">MQQRIEVLDIIRGFSLLGILVVNMTYFKYGFESYPEYELPSLDFLIEEYINFFAVGNFITLFSFLFGISIVMLQKRAHTHQESFFPIYFRRISLLILFGLIHTIFIWDGDILLAYGMIGIILTMFLNRKPKTIFIWASFIFLLYTAFSYPIDDESFEYDDISEYEITEAEVHIEGSYTEHIKFRVFDEHYEEKPTQEWIELFTDALGWGFTLLPNLLFGMYVGKKEWLYNLSNYTQSIWKVWIWSATLSFSIKIIGLFLEHPIVTMLHDGITPLSMAIFYTTSIILFVQHGQMVVVSRYFANVGKMCITNYVMQSLITTTLFYSYGFSLAGKLGAFYGLLLTIIIYTAQAFFSTYWLTKFYIGPIEYIWRFGTYWKRPTFIRKKQ</sequence>
<dbReference type="RefSeq" id="WP_034634883.1">
    <property type="nucleotide sequence ID" value="NZ_CBCSJC010000002.1"/>
</dbReference>
<feature type="transmembrane region" description="Helical" evidence="1">
    <location>
        <begin position="7"/>
        <end position="29"/>
    </location>
</feature>
<feature type="transmembrane region" description="Helical" evidence="1">
    <location>
        <begin position="242"/>
        <end position="259"/>
    </location>
</feature>
<dbReference type="InterPro" id="IPR007349">
    <property type="entry name" value="DUF418"/>
</dbReference>
<evidence type="ECO:0000313" key="3">
    <source>
        <dbReference type="EMBL" id="KEK21240.1"/>
    </source>
</evidence>
<evidence type="ECO:0000259" key="2">
    <source>
        <dbReference type="Pfam" id="PF04235"/>
    </source>
</evidence>
<dbReference type="STRING" id="574376.BAMA_00255"/>
<dbReference type="Pfam" id="PF04235">
    <property type="entry name" value="DUF418"/>
    <property type="match status" value="1"/>
</dbReference>